<keyword evidence="2" id="KW-0645">Protease</keyword>
<dbReference type="InterPro" id="IPR047217">
    <property type="entry name" value="S49_SppA_67K_type_N"/>
</dbReference>
<dbReference type="PANTHER" id="PTHR33209">
    <property type="entry name" value="PROTEASE 4"/>
    <property type="match status" value="1"/>
</dbReference>
<feature type="non-terminal residue" evidence="7">
    <location>
        <position position="252"/>
    </location>
</feature>
<comment type="caution">
    <text evidence="7">The sequence shown here is derived from an EMBL/GenBank/DDBJ whole genome shotgun (WGS) entry which is preliminary data.</text>
</comment>
<evidence type="ECO:0000313" key="8">
    <source>
        <dbReference type="Proteomes" id="UP000824156"/>
    </source>
</evidence>
<dbReference type="AlphaFoldDB" id="A0A9D1W7M2"/>
<name>A0A9D1W7M2_9SPHI</name>
<keyword evidence="4" id="KW-0720">Serine protease</keyword>
<dbReference type="GO" id="GO:0006508">
    <property type="term" value="P:proteolysis"/>
    <property type="evidence" value="ECO:0007669"/>
    <property type="project" value="UniProtKB-KW"/>
</dbReference>
<reference evidence="7" key="2">
    <citation type="submission" date="2021-04" db="EMBL/GenBank/DDBJ databases">
        <authorList>
            <person name="Gilroy R."/>
        </authorList>
    </citation>
    <scope>NUCLEOTIDE SEQUENCE</scope>
    <source>
        <strain evidence="7">1719</strain>
    </source>
</reference>
<keyword evidence="5" id="KW-0812">Transmembrane</keyword>
<evidence type="ECO:0000313" key="7">
    <source>
        <dbReference type="EMBL" id="HIX53971.1"/>
    </source>
</evidence>
<proteinExistence type="inferred from homology"/>
<accession>A0A9D1W7M2</accession>
<keyword evidence="5" id="KW-0472">Membrane</keyword>
<evidence type="ECO:0000256" key="5">
    <source>
        <dbReference type="SAM" id="Phobius"/>
    </source>
</evidence>
<evidence type="ECO:0000256" key="4">
    <source>
        <dbReference type="ARBA" id="ARBA00022825"/>
    </source>
</evidence>
<keyword evidence="5" id="KW-1133">Transmembrane helix</keyword>
<dbReference type="Pfam" id="PF01343">
    <property type="entry name" value="Peptidase_S49"/>
    <property type="match status" value="1"/>
</dbReference>
<dbReference type="PANTHER" id="PTHR33209:SF1">
    <property type="entry name" value="PEPTIDASE S49 DOMAIN-CONTAINING PROTEIN"/>
    <property type="match status" value="1"/>
</dbReference>
<dbReference type="CDD" id="cd07018">
    <property type="entry name" value="S49_SppA_67K_type"/>
    <property type="match status" value="1"/>
</dbReference>
<dbReference type="InterPro" id="IPR002142">
    <property type="entry name" value="Peptidase_S49"/>
</dbReference>
<dbReference type="InterPro" id="IPR029045">
    <property type="entry name" value="ClpP/crotonase-like_dom_sf"/>
</dbReference>
<reference evidence="7" key="1">
    <citation type="journal article" date="2021" name="PeerJ">
        <title>Extensive microbial diversity within the chicken gut microbiome revealed by metagenomics and culture.</title>
        <authorList>
            <person name="Gilroy R."/>
            <person name="Ravi A."/>
            <person name="Getino M."/>
            <person name="Pursley I."/>
            <person name="Horton D.L."/>
            <person name="Alikhan N.F."/>
            <person name="Baker D."/>
            <person name="Gharbi K."/>
            <person name="Hall N."/>
            <person name="Watson M."/>
            <person name="Adriaenssens E.M."/>
            <person name="Foster-Nyarko E."/>
            <person name="Jarju S."/>
            <person name="Secka A."/>
            <person name="Antonio M."/>
            <person name="Oren A."/>
            <person name="Chaudhuri R.R."/>
            <person name="La Ragione R."/>
            <person name="Hildebrand F."/>
            <person name="Pallen M.J."/>
        </authorList>
    </citation>
    <scope>NUCLEOTIDE SEQUENCE</scope>
    <source>
        <strain evidence="7">1719</strain>
    </source>
</reference>
<dbReference type="Gene3D" id="3.90.226.10">
    <property type="entry name" value="2-enoyl-CoA Hydratase, Chain A, domain 1"/>
    <property type="match status" value="2"/>
</dbReference>
<protein>
    <submittedName>
        <fullName evidence="7">S49 family peptidase</fullName>
    </submittedName>
</protein>
<dbReference type="EMBL" id="DXEZ01000085">
    <property type="protein sequence ID" value="HIX53971.1"/>
    <property type="molecule type" value="Genomic_DNA"/>
</dbReference>
<evidence type="ECO:0000256" key="2">
    <source>
        <dbReference type="ARBA" id="ARBA00022670"/>
    </source>
</evidence>
<feature type="transmembrane region" description="Helical" evidence="5">
    <location>
        <begin position="7"/>
        <end position="31"/>
    </location>
</feature>
<comment type="similarity">
    <text evidence="1">Belongs to the peptidase S49 family.</text>
</comment>
<gene>
    <name evidence="7" type="ORF">H9853_03010</name>
</gene>
<evidence type="ECO:0000259" key="6">
    <source>
        <dbReference type="Pfam" id="PF01343"/>
    </source>
</evidence>
<evidence type="ECO:0000256" key="1">
    <source>
        <dbReference type="ARBA" id="ARBA00008683"/>
    </source>
</evidence>
<dbReference type="GO" id="GO:0008236">
    <property type="term" value="F:serine-type peptidase activity"/>
    <property type="evidence" value="ECO:0007669"/>
    <property type="project" value="UniProtKB-KW"/>
</dbReference>
<organism evidence="7 8">
    <name type="scientific">Candidatus Sphingobacterium stercoripullorum</name>
    <dbReference type="NCBI Taxonomy" id="2838759"/>
    <lineage>
        <taxon>Bacteria</taxon>
        <taxon>Pseudomonadati</taxon>
        <taxon>Bacteroidota</taxon>
        <taxon>Sphingobacteriia</taxon>
        <taxon>Sphingobacteriales</taxon>
        <taxon>Sphingobacteriaceae</taxon>
        <taxon>Sphingobacterium</taxon>
    </lineage>
</organism>
<evidence type="ECO:0000256" key="3">
    <source>
        <dbReference type="ARBA" id="ARBA00022801"/>
    </source>
</evidence>
<feature type="domain" description="Peptidase S49" evidence="6">
    <location>
        <begin position="121"/>
        <end position="239"/>
    </location>
</feature>
<keyword evidence="3" id="KW-0378">Hydrolase</keyword>
<dbReference type="SUPFAM" id="SSF52096">
    <property type="entry name" value="ClpP/crotonase"/>
    <property type="match status" value="1"/>
</dbReference>
<dbReference type="Proteomes" id="UP000824156">
    <property type="component" value="Unassembled WGS sequence"/>
</dbReference>
<sequence length="252" mass="27204">MKSFFKYVLATLVGIMLSFLLFLIIMTVVVVQSAKSSSTQVEANSVLYISLGHGITEKDQKTPLDDLNLPGFAKSLGLDAILDRIEAAKEDDKIKGIYLNPSAVGTGTATINAIRSALEDFKSSGKFVYAFSDFYTQQAYYVASSADSVFMNPQGSLDFRGISSSVMFMKDALDKLGVDVQVVKVGSYKSAVEPFIQGGMSPENREQVTSYVNSLYDNMLAPISSSRKISTDSLKNIAATFAARTPEGALSS</sequence>